<dbReference type="InterPro" id="IPR000742">
    <property type="entry name" value="EGF"/>
</dbReference>
<dbReference type="PROSITE" id="PS00022">
    <property type="entry name" value="EGF_1"/>
    <property type="match status" value="1"/>
</dbReference>
<dbReference type="InterPro" id="IPR042635">
    <property type="entry name" value="MEGF10/SREC1/2-like"/>
</dbReference>
<accession>A0A8B8C6D7</accession>
<keyword evidence="1" id="KW-0245">EGF-like domain</keyword>
<protein>
    <submittedName>
        <fullName evidence="5">Multiple epidermal growth factor-like domains protein 11</fullName>
    </submittedName>
</protein>
<dbReference type="InterPro" id="IPR008979">
    <property type="entry name" value="Galactose-bd-like_sf"/>
</dbReference>
<organism evidence="4 5">
    <name type="scientific">Crassostrea virginica</name>
    <name type="common">Eastern oyster</name>
    <dbReference type="NCBI Taxonomy" id="6565"/>
    <lineage>
        <taxon>Eukaryota</taxon>
        <taxon>Metazoa</taxon>
        <taxon>Spiralia</taxon>
        <taxon>Lophotrochozoa</taxon>
        <taxon>Mollusca</taxon>
        <taxon>Bivalvia</taxon>
        <taxon>Autobranchia</taxon>
        <taxon>Pteriomorphia</taxon>
        <taxon>Ostreida</taxon>
        <taxon>Ostreoidea</taxon>
        <taxon>Ostreidae</taxon>
        <taxon>Crassostrea</taxon>
    </lineage>
</organism>
<dbReference type="OrthoDB" id="10252017at2759"/>
<dbReference type="AlphaFoldDB" id="A0A8B8C6D7"/>
<dbReference type="Proteomes" id="UP000694844">
    <property type="component" value="Chromosome 10"/>
</dbReference>
<dbReference type="Gene3D" id="2.170.300.10">
    <property type="entry name" value="Tie2 ligand-binding domain superfamily"/>
    <property type="match status" value="1"/>
</dbReference>
<dbReference type="PANTHER" id="PTHR24043">
    <property type="entry name" value="SCAVENGER RECEPTOR CLASS F"/>
    <property type="match status" value="1"/>
</dbReference>
<keyword evidence="4" id="KW-1185">Reference proteome</keyword>
<dbReference type="GeneID" id="111116565"/>
<evidence type="ECO:0000256" key="1">
    <source>
        <dbReference type="ARBA" id="ARBA00022536"/>
    </source>
</evidence>
<dbReference type="Gene3D" id="2.60.120.260">
    <property type="entry name" value="Galactose-binding domain-like"/>
    <property type="match status" value="1"/>
</dbReference>
<sequence>MKSCKCTVFLTGCVLVFAYDDLSKNKVATQSSTYPHGSNDPNTYVAGNAVDRDITTCMRTEEIGQNSPYKTVWWKVDLGEVYNIYSVNILFKNYDRYEQRQQGRFAGFSIYVSTDGTRDNSSLCYKDGSDLPSLNFTTNCITSGRYVTFYNERLEGVAYPNRYQVFPVYTELCEVTVNGCQKSGVYGDDCKHICPINCRDNVCHIQKGTCFGCAPRWMESTCNTICDGGWYGLDCKQQCSGHCRDNAVCNHLTGRCNGGCSAGWKGALCDKVCENGAYGVNCVHDCSGNCRNDSPCNRQTGHCEGGCKPGYTNVLCNKTCKNGYYGQNCSSVCSSNCKTCKPTDGTCNCSAGWMGPNCSTACTKSYGENCQYPCSRLCINRTCDPFNGTCLTSCITEYFDEKCTSGKAE</sequence>
<keyword evidence="2" id="KW-0732">Signal</keyword>
<evidence type="ECO:0000256" key="2">
    <source>
        <dbReference type="SAM" id="SignalP"/>
    </source>
</evidence>
<reference evidence="5" key="1">
    <citation type="submission" date="2025-08" db="UniProtKB">
        <authorList>
            <consortium name="RefSeq"/>
        </authorList>
    </citation>
    <scope>IDENTIFICATION</scope>
    <source>
        <tissue evidence="5">Whole sample</tissue>
    </source>
</reference>
<name>A0A8B8C6D7_CRAVI</name>
<evidence type="ECO:0000313" key="4">
    <source>
        <dbReference type="Proteomes" id="UP000694844"/>
    </source>
</evidence>
<gene>
    <name evidence="5" type="primary">LOC111116565</name>
</gene>
<feature type="domain" description="EGF-like" evidence="3">
    <location>
        <begin position="347"/>
        <end position="358"/>
    </location>
</feature>
<feature type="chain" id="PRO_5034093554" evidence="2">
    <location>
        <begin position="19"/>
        <end position="409"/>
    </location>
</feature>
<dbReference type="RefSeq" id="XP_022311272.1">
    <property type="nucleotide sequence ID" value="XM_022455564.1"/>
</dbReference>
<evidence type="ECO:0000313" key="5">
    <source>
        <dbReference type="RefSeq" id="XP_022311272.1"/>
    </source>
</evidence>
<dbReference type="Pfam" id="PF22633">
    <property type="entry name" value="F5_F8_type_C_2"/>
    <property type="match status" value="1"/>
</dbReference>
<dbReference type="SUPFAM" id="SSF49785">
    <property type="entry name" value="Galactose-binding domain-like"/>
    <property type="match status" value="1"/>
</dbReference>
<evidence type="ECO:0000259" key="3">
    <source>
        <dbReference type="PROSITE" id="PS00022"/>
    </source>
</evidence>
<dbReference type="KEGG" id="cvn:111116565"/>
<dbReference type="SMART" id="SM00181">
    <property type="entry name" value="EGF"/>
    <property type="match status" value="4"/>
</dbReference>
<dbReference type="PANTHER" id="PTHR24043:SF8">
    <property type="entry name" value="EGF-LIKE DOMAIN-CONTAINING PROTEIN"/>
    <property type="match status" value="1"/>
</dbReference>
<dbReference type="GO" id="GO:0005044">
    <property type="term" value="F:scavenger receptor activity"/>
    <property type="evidence" value="ECO:0007669"/>
    <property type="project" value="InterPro"/>
</dbReference>
<proteinExistence type="predicted"/>
<feature type="signal peptide" evidence="2">
    <location>
        <begin position="1"/>
        <end position="18"/>
    </location>
</feature>